<reference evidence="3" key="1">
    <citation type="submission" date="2016-11" db="EMBL/GenBank/DDBJ databases">
        <authorList>
            <person name="Varghese N."/>
            <person name="Submissions S."/>
        </authorList>
    </citation>
    <scope>NUCLEOTIDE SEQUENCE [LARGE SCALE GENOMIC DNA]</scope>
    <source>
        <strain evidence="3">DSM 22623</strain>
    </source>
</reference>
<evidence type="ECO:0000259" key="1">
    <source>
        <dbReference type="Pfam" id="PF00248"/>
    </source>
</evidence>
<organism evidence="2 3">
    <name type="scientific">Aquimarina spongiae</name>
    <dbReference type="NCBI Taxonomy" id="570521"/>
    <lineage>
        <taxon>Bacteria</taxon>
        <taxon>Pseudomonadati</taxon>
        <taxon>Bacteroidota</taxon>
        <taxon>Flavobacteriia</taxon>
        <taxon>Flavobacteriales</taxon>
        <taxon>Flavobacteriaceae</taxon>
        <taxon>Aquimarina</taxon>
    </lineage>
</organism>
<evidence type="ECO:0000313" key="3">
    <source>
        <dbReference type="Proteomes" id="UP000184432"/>
    </source>
</evidence>
<sequence length="308" mass="34630">MKVSLDKIKQVNYRKLGHSDINISEVSFGCMSLDWSNTESERLLHSAIDYGVNFFDTADLYDGGKNETLLGNALKEHRKGIILATKVGNQLRPDGSDWDWNPSRDYIVNAVEQSLKRLQTDYIDLYQLHGGTIEDPIDEIIDAFEILQKEGKIRYYGISSIRPNVIREYVDRSNITSVMMQYNLLDRRAEETCLQLLDENNIGVLARGTLAKGLLAGKPAKEYLGYTETEVQNTIDVLKEATASDQPIGRTAMQYVLQHPAISSAVLGIRSQKQLEEGFSLSHSISLSNEIFAVLGKSNTPKIYAQHR</sequence>
<keyword evidence="3" id="KW-1185">Reference proteome</keyword>
<dbReference type="InterPro" id="IPR023210">
    <property type="entry name" value="NADP_OxRdtase_dom"/>
</dbReference>
<dbReference type="PRINTS" id="PR00069">
    <property type="entry name" value="ALDKETRDTASE"/>
</dbReference>
<proteinExistence type="predicted"/>
<protein>
    <submittedName>
        <fullName evidence="2">Predicted oxidoreductase</fullName>
    </submittedName>
</protein>
<gene>
    <name evidence="2" type="ORF">SAMN04488508_109245</name>
</gene>
<dbReference type="STRING" id="570521.SAMN04488508_109245"/>
<dbReference type="GO" id="GO:0016491">
    <property type="term" value="F:oxidoreductase activity"/>
    <property type="evidence" value="ECO:0007669"/>
    <property type="project" value="InterPro"/>
</dbReference>
<evidence type="ECO:0000313" key="2">
    <source>
        <dbReference type="EMBL" id="SHJ50146.1"/>
    </source>
</evidence>
<dbReference type="InterPro" id="IPR053135">
    <property type="entry name" value="AKR2_Oxidoreductase"/>
</dbReference>
<name>A0A1M6JU06_9FLAO</name>
<dbReference type="EMBL" id="FQYP01000009">
    <property type="protein sequence ID" value="SHJ50146.1"/>
    <property type="molecule type" value="Genomic_DNA"/>
</dbReference>
<dbReference type="PANTHER" id="PTHR43312">
    <property type="entry name" value="D-THREO-ALDOSE 1-DEHYDROGENASE"/>
    <property type="match status" value="1"/>
</dbReference>
<accession>A0A1M6JU06</accession>
<dbReference type="SUPFAM" id="SSF51430">
    <property type="entry name" value="NAD(P)-linked oxidoreductase"/>
    <property type="match status" value="1"/>
</dbReference>
<dbReference type="Proteomes" id="UP000184432">
    <property type="component" value="Unassembled WGS sequence"/>
</dbReference>
<dbReference type="AlphaFoldDB" id="A0A1M6JU06"/>
<dbReference type="PANTHER" id="PTHR43312:SF1">
    <property type="entry name" value="NADP-DEPENDENT OXIDOREDUCTASE DOMAIN-CONTAINING PROTEIN"/>
    <property type="match status" value="1"/>
</dbReference>
<dbReference type="InterPro" id="IPR020471">
    <property type="entry name" value="AKR"/>
</dbReference>
<dbReference type="Gene3D" id="3.20.20.100">
    <property type="entry name" value="NADP-dependent oxidoreductase domain"/>
    <property type="match status" value="1"/>
</dbReference>
<dbReference type="CDD" id="cd19086">
    <property type="entry name" value="AKR_AKR11C1"/>
    <property type="match status" value="1"/>
</dbReference>
<dbReference type="Pfam" id="PF00248">
    <property type="entry name" value="Aldo_ket_red"/>
    <property type="match status" value="1"/>
</dbReference>
<dbReference type="InterPro" id="IPR036812">
    <property type="entry name" value="NAD(P)_OxRdtase_dom_sf"/>
</dbReference>
<feature type="domain" description="NADP-dependent oxidoreductase" evidence="1">
    <location>
        <begin position="26"/>
        <end position="292"/>
    </location>
</feature>